<proteinExistence type="predicted"/>
<evidence type="ECO:0000313" key="2">
    <source>
        <dbReference type="Proteomes" id="UP000269143"/>
    </source>
</evidence>
<organism evidence="1 2">
    <name type="scientific">Proteus phage Stubb</name>
    <dbReference type="NCBI Taxonomy" id="2315597"/>
    <lineage>
        <taxon>Viruses</taxon>
        <taxon>Duplodnaviria</taxon>
        <taxon>Heunggongvirae</taxon>
        <taxon>Uroviricota</taxon>
        <taxon>Caudoviricetes</taxon>
        <taxon>Demerecviridae</taxon>
        <taxon>Novosibvirus</taxon>
        <taxon>Novosibvirus stubb</taxon>
    </lineage>
</organism>
<protein>
    <submittedName>
        <fullName evidence="1">Uncharacterized protein</fullName>
    </submittedName>
</protein>
<dbReference type="EMBL" id="MH830339">
    <property type="protein sequence ID" value="AYJ73206.1"/>
    <property type="molecule type" value="Genomic_DNA"/>
</dbReference>
<gene>
    <name evidence="1" type="ORF">CPT_Stubb_077</name>
</gene>
<evidence type="ECO:0000313" key="1">
    <source>
        <dbReference type="EMBL" id="AYJ73206.1"/>
    </source>
</evidence>
<accession>A0A3B8DJ36</accession>
<dbReference type="Proteomes" id="UP000269143">
    <property type="component" value="Segment"/>
</dbReference>
<keyword evidence="2" id="KW-1185">Reference proteome</keyword>
<sequence>MKYAVVVMSANYADEFDIDGMLLLDDASDIKEAMLAIDNLDVVPDEEIYFGTNEGIYLRDISATITMLSKEEFAVLRRALSSEFGTLPVENVIECVMEHLEDIKGV</sequence>
<reference evidence="2" key="1">
    <citation type="submission" date="2018-09" db="EMBL/GenBank/DDBJ databases">
        <title>Complete genome of Proteus mirabilis phage Stubb.</title>
        <authorList>
            <person name="Bourgeois T.A."/>
            <person name="Lessor L."/>
            <person name="O'Leary C.J."/>
            <person name="Liu M."/>
        </authorList>
    </citation>
    <scope>NUCLEOTIDE SEQUENCE [LARGE SCALE GENOMIC DNA]</scope>
</reference>
<name>A0A3B8DJ36_9CAUD</name>